<accession>A0A1N6J2E6</accession>
<dbReference type="AlphaFoldDB" id="A0A1N6J2E6"/>
<dbReference type="Proteomes" id="UP000185062">
    <property type="component" value="Unassembled WGS sequence"/>
</dbReference>
<protein>
    <submittedName>
        <fullName evidence="2">Uncharacterized protein</fullName>
    </submittedName>
</protein>
<evidence type="ECO:0000256" key="1">
    <source>
        <dbReference type="SAM" id="SignalP"/>
    </source>
</evidence>
<dbReference type="RefSeq" id="WP_051537780.1">
    <property type="nucleotide sequence ID" value="NZ_FSRO01000001.1"/>
</dbReference>
<proteinExistence type="predicted"/>
<evidence type="ECO:0000313" key="3">
    <source>
        <dbReference type="Proteomes" id="UP000185062"/>
    </source>
</evidence>
<feature type="signal peptide" evidence="1">
    <location>
        <begin position="1"/>
        <end position="25"/>
    </location>
</feature>
<name>A0A1N6J2E6_9PROT</name>
<sequence length="121" mass="12774">MALVLKGCMFLLFAWTLLPIPVAKASSAQSDNRLPFSLAETVSVDELETARGREGVNITALNNMNVQAMLTDNTANNTITGSNRIDTGAFAGSGGMFSVIQNSGNNVIIQDSTIVNVTILP</sequence>
<dbReference type="STRING" id="44575.SAMN05216419_103414"/>
<dbReference type="eggNOG" id="ENOG5033AR2">
    <property type="taxonomic scope" value="Bacteria"/>
</dbReference>
<reference evidence="2 3" key="1">
    <citation type="submission" date="2016-12" db="EMBL/GenBank/DDBJ databases">
        <authorList>
            <person name="Song W.-J."/>
            <person name="Kurnit D.M."/>
        </authorList>
    </citation>
    <scope>NUCLEOTIDE SEQUENCE [LARGE SCALE GENOMIC DNA]</scope>
    <source>
        <strain evidence="2 3">ATCC 49181</strain>
    </source>
</reference>
<keyword evidence="3" id="KW-1185">Reference proteome</keyword>
<organism evidence="2 3">
    <name type="scientific">Nitrosomonas cryotolerans ATCC 49181</name>
    <dbReference type="NCBI Taxonomy" id="1131553"/>
    <lineage>
        <taxon>Bacteria</taxon>
        <taxon>Pseudomonadati</taxon>
        <taxon>Pseudomonadota</taxon>
        <taxon>Betaproteobacteria</taxon>
        <taxon>Nitrosomonadales</taxon>
        <taxon>Nitrosomonadaceae</taxon>
        <taxon>Nitrosomonas</taxon>
    </lineage>
</organism>
<feature type="chain" id="PRO_5009936714" evidence="1">
    <location>
        <begin position="26"/>
        <end position="121"/>
    </location>
</feature>
<gene>
    <name evidence="2" type="ORF">SAMN02743940_2268</name>
</gene>
<keyword evidence="1" id="KW-0732">Signal</keyword>
<dbReference type="EMBL" id="FSRO01000001">
    <property type="protein sequence ID" value="SIO38548.1"/>
    <property type="molecule type" value="Genomic_DNA"/>
</dbReference>
<evidence type="ECO:0000313" key="2">
    <source>
        <dbReference type="EMBL" id="SIO38548.1"/>
    </source>
</evidence>